<keyword evidence="1" id="KW-0732">Signal</keyword>
<name>A0ABI7XR15_FELCA</name>
<proteinExistence type="predicted"/>
<protein>
    <recommendedName>
        <fullName evidence="2">Ig-like domain-containing protein</fullName>
    </recommendedName>
</protein>
<dbReference type="SMART" id="SM00409">
    <property type="entry name" value="IG"/>
    <property type="match status" value="1"/>
</dbReference>
<dbReference type="PROSITE" id="PS50835">
    <property type="entry name" value="IG_LIKE"/>
    <property type="match status" value="1"/>
</dbReference>
<evidence type="ECO:0000256" key="1">
    <source>
        <dbReference type="SAM" id="SignalP"/>
    </source>
</evidence>
<accession>A0ABI7XR15</accession>
<sequence>MCGDWVHSGVSDMAWTPFFLVLLAHCTGSLSQPVLTQPPSLSASLGTSVRLTCTLSSGFRVGDFWINWYQQNPGNPPRYLLYYHSDSDKHQGSGVPSRFSGSSDASANAGLLLISGLQPEDEADYYCSTWHGNSKSYTVFQTHDAVRQKPHLQLPDLVHHPQQGL</sequence>
<feature type="signal peptide" evidence="1">
    <location>
        <begin position="1"/>
        <end position="31"/>
    </location>
</feature>
<keyword evidence="4" id="KW-1185">Reference proteome</keyword>
<evidence type="ECO:0000259" key="2">
    <source>
        <dbReference type="PROSITE" id="PS50835"/>
    </source>
</evidence>
<dbReference type="InterPro" id="IPR050150">
    <property type="entry name" value="IgV_Light_Chain"/>
</dbReference>
<reference evidence="3 4" key="1">
    <citation type="submission" date="2021-02" db="EMBL/GenBank/DDBJ databases">
        <title>Safari Cat Assemblies.</title>
        <authorList>
            <person name="Bredemeyer K.R."/>
            <person name="Murphy W.J."/>
        </authorList>
    </citation>
    <scope>NUCLEOTIDE SEQUENCE [LARGE SCALE GENOMIC DNA]</scope>
</reference>
<dbReference type="InterPro" id="IPR036179">
    <property type="entry name" value="Ig-like_dom_sf"/>
</dbReference>
<evidence type="ECO:0000313" key="3">
    <source>
        <dbReference type="Ensembl" id="ENSFCTP00005024993.1"/>
    </source>
</evidence>
<dbReference type="InterPro" id="IPR013106">
    <property type="entry name" value="Ig_V-set"/>
</dbReference>
<organism evidence="3 4">
    <name type="scientific">Felis catus</name>
    <name type="common">Cat</name>
    <name type="synonym">Felis silvestris catus</name>
    <dbReference type="NCBI Taxonomy" id="9685"/>
    <lineage>
        <taxon>Eukaryota</taxon>
        <taxon>Metazoa</taxon>
        <taxon>Chordata</taxon>
        <taxon>Craniata</taxon>
        <taxon>Vertebrata</taxon>
        <taxon>Euteleostomi</taxon>
        <taxon>Mammalia</taxon>
        <taxon>Eutheria</taxon>
        <taxon>Laurasiatheria</taxon>
        <taxon>Carnivora</taxon>
        <taxon>Feliformia</taxon>
        <taxon>Felidae</taxon>
        <taxon>Felinae</taxon>
        <taxon>Felis</taxon>
    </lineage>
</organism>
<dbReference type="SMART" id="SM00406">
    <property type="entry name" value="IGv"/>
    <property type="match status" value="1"/>
</dbReference>
<dbReference type="Gene3D" id="2.60.40.10">
    <property type="entry name" value="Immunoglobulins"/>
    <property type="match status" value="1"/>
</dbReference>
<dbReference type="Pfam" id="PF07686">
    <property type="entry name" value="V-set"/>
    <property type="match status" value="1"/>
</dbReference>
<dbReference type="InterPro" id="IPR007110">
    <property type="entry name" value="Ig-like_dom"/>
</dbReference>
<evidence type="ECO:0000313" key="4">
    <source>
        <dbReference type="Proteomes" id="UP000823872"/>
    </source>
</evidence>
<dbReference type="SUPFAM" id="SSF48726">
    <property type="entry name" value="Immunoglobulin"/>
    <property type="match status" value="1"/>
</dbReference>
<dbReference type="InterPro" id="IPR003599">
    <property type="entry name" value="Ig_sub"/>
</dbReference>
<dbReference type="Proteomes" id="UP000823872">
    <property type="component" value="Chromosome D3"/>
</dbReference>
<feature type="chain" id="PRO_5047356578" description="Ig-like domain-containing protein" evidence="1">
    <location>
        <begin position="32"/>
        <end position="165"/>
    </location>
</feature>
<feature type="domain" description="Ig-like" evidence="2">
    <location>
        <begin position="33"/>
        <end position="138"/>
    </location>
</feature>
<dbReference type="PANTHER" id="PTHR23267">
    <property type="entry name" value="IMMUNOGLOBULIN LIGHT CHAIN"/>
    <property type="match status" value="1"/>
</dbReference>
<dbReference type="InterPro" id="IPR013783">
    <property type="entry name" value="Ig-like_fold"/>
</dbReference>
<reference evidence="3" key="2">
    <citation type="submission" date="2025-08" db="UniProtKB">
        <authorList>
            <consortium name="Ensembl"/>
        </authorList>
    </citation>
    <scope>IDENTIFICATION</scope>
    <source>
        <strain evidence="3">breed Abyssinian</strain>
    </source>
</reference>
<dbReference type="GeneTree" id="ENSGT00940000153520"/>
<reference evidence="3" key="3">
    <citation type="submission" date="2025-09" db="UniProtKB">
        <authorList>
            <consortium name="Ensembl"/>
        </authorList>
    </citation>
    <scope>IDENTIFICATION</scope>
    <source>
        <strain evidence="3">breed Abyssinian</strain>
    </source>
</reference>
<dbReference type="Ensembl" id="ENSFCTT00005036181.1">
    <property type="protein sequence ID" value="ENSFCTP00005024993.1"/>
    <property type="gene ID" value="ENSFCTG00005012772.1"/>
</dbReference>